<dbReference type="Proteomes" id="UP000034029">
    <property type="component" value="Chromosome"/>
</dbReference>
<proteinExistence type="predicted"/>
<protein>
    <recommendedName>
        <fullName evidence="5">L-isoleucine-4-hydroxylase</fullName>
    </recommendedName>
</protein>
<organism evidence="2 4">
    <name type="scientific">Salinicoccus halodurans</name>
    <dbReference type="NCBI Taxonomy" id="407035"/>
    <lineage>
        <taxon>Bacteria</taxon>
        <taxon>Bacillati</taxon>
        <taxon>Bacillota</taxon>
        <taxon>Bacilli</taxon>
        <taxon>Bacillales</taxon>
        <taxon>Staphylococcaceae</taxon>
        <taxon>Salinicoccus</taxon>
    </lineage>
</organism>
<accession>A0A0F7D3P5</accession>
<name>A0A0F7D3P5_9STAP</name>
<dbReference type="Pfam" id="PF10014">
    <property type="entry name" value="2OG-Fe_Oxy_2"/>
    <property type="match status" value="1"/>
</dbReference>
<evidence type="ECO:0000313" key="4">
    <source>
        <dbReference type="Proteomes" id="UP000183090"/>
    </source>
</evidence>
<reference evidence="3" key="2">
    <citation type="submission" date="2015-04" db="EMBL/GenBank/DDBJ databases">
        <title>Complete genome sequence of Salinicoccus halodurans strain H3B36, isolated from the Qaidam basin of China.</title>
        <authorList>
            <person name="Ma Y."/>
            <person name="Jiang K."/>
            <person name="Xue Y."/>
        </authorList>
    </citation>
    <scope>NUCLEOTIDE SEQUENCE [LARGE SCALE GENOMIC DNA]</scope>
    <source>
        <strain evidence="3">H3B36</strain>
    </source>
</reference>
<reference evidence="1 3" key="1">
    <citation type="journal article" date="2015" name="Int. J. Syst. Evol. Microbiol.">
        <title>Complete genome sequence of Salinicoccus halodurans H3B36, isolated from the Qaidam Basin in China.</title>
        <authorList>
            <person name="Jiang K."/>
            <person name="Xue Y."/>
            <person name="Ma Y."/>
        </authorList>
    </citation>
    <scope>NUCLEOTIDE SEQUENCE [LARGE SCALE GENOMIC DNA]</scope>
    <source>
        <strain evidence="1 3">H3B36</strain>
    </source>
</reference>
<dbReference type="EMBL" id="CP011366">
    <property type="protein sequence ID" value="AKG72845.1"/>
    <property type="molecule type" value="Genomic_DNA"/>
</dbReference>
<sequence>MGNLKDYGYEKYDLMDSLHYDGIEEDYEEILDYFEDLPEDDYAPGLNRYRRYSRALVLPASGTIEWLPTVQREGTEYAAYFQGKFNPEHSGSYREFHSIEESIQNNKLLREIIMADYHETFWEEEEKIMPIHVGVHFVKLLVKNEDDKAVSSPDCLHQDGEPFTFAHLIKRENVRGGTNAIGIPAVKGKRPEEVPQENIHEIFELNKPLESYGVYDSKVSHYVSPVEKGTEPEETGVRSIILIDYQQTVVADVDG</sequence>
<dbReference type="EMBL" id="FOTB01000003">
    <property type="protein sequence ID" value="SFK75042.1"/>
    <property type="molecule type" value="Genomic_DNA"/>
</dbReference>
<evidence type="ECO:0000313" key="2">
    <source>
        <dbReference type="EMBL" id="SFK75042.1"/>
    </source>
</evidence>
<dbReference type="InterPro" id="IPR018724">
    <property type="entry name" value="2OG-Fe_dioxygenase"/>
</dbReference>
<dbReference type="GO" id="GO:0051213">
    <property type="term" value="F:dioxygenase activity"/>
    <property type="evidence" value="ECO:0007669"/>
    <property type="project" value="InterPro"/>
</dbReference>
<keyword evidence="3" id="KW-1185">Reference proteome</keyword>
<evidence type="ECO:0000313" key="1">
    <source>
        <dbReference type="EMBL" id="AKG72845.1"/>
    </source>
</evidence>
<dbReference type="OrthoDB" id="6681382at2"/>
<dbReference type="KEGG" id="shv:AAT16_00580"/>
<dbReference type="RefSeq" id="WP_046789041.1">
    <property type="nucleotide sequence ID" value="NZ_CP011366.1"/>
</dbReference>
<dbReference type="AlphaFoldDB" id="A0A0F7D3P5"/>
<dbReference type="Gene3D" id="2.60.120.620">
    <property type="entry name" value="q2cbj1_9rhob like domain"/>
    <property type="match status" value="1"/>
</dbReference>
<evidence type="ECO:0008006" key="5">
    <source>
        <dbReference type="Google" id="ProtNLM"/>
    </source>
</evidence>
<gene>
    <name evidence="1" type="ORF">AAT16_00580</name>
    <name evidence="2" type="ORF">SAMN05216235_1482</name>
</gene>
<evidence type="ECO:0000313" key="3">
    <source>
        <dbReference type="Proteomes" id="UP000034029"/>
    </source>
</evidence>
<reference evidence="2 4" key="3">
    <citation type="submission" date="2016-10" db="EMBL/GenBank/DDBJ databases">
        <authorList>
            <person name="Varghese N."/>
            <person name="Submissions S."/>
        </authorList>
    </citation>
    <scope>NUCLEOTIDE SEQUENCE [LARGE SCALE GENOMIC DNA]</scope>
    <source>
        <strain evidence="2 4">CGMCC 1.6501</strain>
    </source>
</reference>
<dbReference type="Proteomes" id="UP000183090">
    <property type="component" value="Unassembled WGS sequence"/>
</dbReference>